<evidence type="ECO:0000256" key="1">
    <source>
        <dbReference type="SAM" id="MobiDB-lite"/>
    </source>
</evidence>
<dbReference type="RefSeq" id="WP_015024159.1">
    <property type="nucleotide sequence ID" value="NC_018721.1"/>
</dbReference>
<dbReference type="PANTHER" id="PTHR40940:SF2">
    <property type="entry name" value="BATD"/>
    <property type="match status" value="1"/>
</dbReference>
<dbReference type="KEGG" id="ptq:P700755_001708"/>
<reference evidence="4" key="2">
    <citation type="submission" date="2012-09" db="EMBL/GenBank/DDBJ databases">
        <title>The complete sequence of Psychroflexus torquis an extreme psychrophile from sea-ice that is stimulated by light.</title>
        <authorList>
            <person name="Feng S."/>
            <person name="Powell S.M."/>
            <person name="Bowman J.P."/>
        </authorList>
    </citation>
    <scope>NUCLEOTIDE SEQUENCE [LARGE SCALE GENOMIC DNA]</scope>
    <source>
        <strain evidence="4">ATCC 700755</strain>
    </source>
</reference>
<gene>
    <name evidence="4" type="ordered locus">P700755_001708</name>
</gene>
<evidence type="ECO:0000256" key="2">
    <source>
        <dbReference type="SAM" id="Phobius"/>
    </source>
</evidence>
<dbReference type="HOGENOM" id="CLU_016843_0_0_10"/>
<name>K4IDC1_PSYTT</name>
<keyword evidence="2" id="KW-0812">Transmembrane</keyword>
<dbReference type="EMBL" id="CP003879">
    <property type="protein sequence ID" value="AFU68562.1"/>
    <property type="molecule type" value="Genomic_DNA"/>
</dbReference>
<proteinExistence type="predicted"/>
<dbReference type="eggNOG" id="COG0457">
    <property type="taxonomic scope" value="Bacteria"/>
</dbReference>
<keyword evidence="3" id="KW-0732">Signal</keyword>
<dbReference type="Proteomes" id="UP000008514">
    <property type="component" value="Chromosome"/>
</dbReference>
<evidence type="ECO:0000256" key="3">
    <source>
        <dbReference type="SAM" id="SignalP"/>
    </source>
</evidence>
<feature type="signal peptide" evidence="3">
    <location>
        <begin position="1"/>
        <end position="18"/>
    </location>
</feature>
<evidence type="ECO:0000313" key="5">
    <source>
        <dbReference type="Proteomes" id="UP000008514"/>
    </source>
</evidence>
<accession>K4IDC1</accession>
<protein>
    <submittedName>
        <fullName evidence="4">Membrane protein, BatI aerotolerance operon protein BatD</fullName>
    </submittedName>
</protein>
<feature type="region of interest" description="Disordered" evidence="1">
    <location>
        <begin position="388"/>
        <end position="411"/>
    </location>
</feature>
<organism evidence="4 5">
    <name type="scientific">Psychroflexus torquis (strain ATCC 700755 / CIP 106069 / ACAM 623)</name>
    <dbReference type="NCBI Taxonomy" id="313595"/>
    <lineage>
        <taxon>Bacteria</taxon>
        <taxon>Pseudomonadati</taxon>
        <taxon>Bacteroidota</taxon>
        <taxon>Flavobacteriia</taxon>
        <taxon>Flavobacteriales</taxon>
        <taxon>Flavobacteriaceae</taxon>
        <taxon>Psychroflexus</taxon>
    </lineage>
</organism>
<keyword evidence="2" id="KW-1133">Transmembrane helix</keyword>
<feature type="transmembrane region" description="Helical" evidence="2">
    <location>
        <begin position="445"/>
        <end position="463"/>
    </location>
</feature>
<dbReference type="Pfam" id="PF13584">
    <property type="entry name" value="BatD"/>
    <property type="match status" value="2"/>
</dbReference>
<dbReference type="PANTHER" id="PTHR40940">
    <property type="entry name" value="PROTEIN BATD-RELATED"/>
    <property type="match status" value="1"/>
</dbReference>
<evidence type="ECO:0000313" key="4">
    <source>
        <dbReference type="EMBL" id="AFU68562.1"/>
    </source>
</evidence>
<dbReference type="STRING" id="313595.P700755_001708"/>
<keyword evidence="2" id="KW-0472">Membrane</keyword>
<dbReference type="InterPro" id="IPR025738">
    <property type="entry name" value="BatD"/>
</dbReference>
<reference evidence="4" key="1">
    <citation type="submission" date="2006-03" db="EMBL/GenBank/DDBJ databases">
        <authorList>
            <person name="Bowman J."/>
            <person name="Ferriera S."/>
            <person name="Johnson J."/>
            <person name="Kravitz S."/>
            <person name="Halpern A."/>
            <person name="Remington K."/>
            <person name="Beeson K."/>
            <person name="Tran B."/>
            <person name="Rogers Y.-H."/>
            <person name="Friedman R."/>
            <person name="Venter J.C."/>
        </authorList>
    </citation>
    <scope>NUCLEOTIDE SEQUENCE [LARGE SCALE GENOMIC DNA]</scope>
    <source>
        <strain evidence="4">ATCC 700755</strain>
    </source>
</reference>
<keyword evidence="5" id="KW-1185">Reference proteome</keyword>
<sequence>MKSVTFLMLFLIGLTSLAQVTFTAEASRTKIGINERLKVDFTVDANGDNFIPPNFNGLRKIGGPNQSFSQSWKNGQSSFQKTFTYLFQPEKRGTITIGQAEITVEGQVYKTSPIQIEVTAAVDTPNQSKAVAEAGDGIHLIAEVSKYQPYLNEGIYVVYKLFLSPTVNIRNWRPLDDPKFEGFWSQNINIDQLELKQGEFGGQPYRYVELRKTVLYPQRTGELKIEPLSLAVSVEVPTDQRDFFGRRTYEVVEKNFSANTRIVDVKPLPEEGKPENFSGAVGEFDFKLKANRQELDAQMSLELTSEVSGKGNLKLFNMPVIRTPSSFELYEPERQESVRTSSLGMQGRVSEKYTVIPEFKGDYTIQSVPFSYFNPRTESYETLNSSPISIKVNSGPERPREPITTSGGDNAKAQNIISSKNNFNYIKLKTSLKQKDNPVFFQSPLYWTLFITPFLAIPFMLIFGKVKNRETDQNQLLQKRANKLAKRYLSEAKKNLGTSQLFYEALERAFHNYLKAKLKIQTLEMHKDKIQELLSANGISQETTTQFLKLLENCELARYTPSVAKDMQTDFEKAAKVISEIDKEV</sequence>
<feature type="chain" id="PRO_5003877617" evidence="3">
    <location>
        <begin position="19"/>
        <end position="585"/>
    </location>
</feature>
<dbReference type="AlphaFoldDB" id="K4IDC1"/>